<dbReference type="InterPro" id="IPR039935">
    <property type="entry name" value="YML079W-like"/>
</dbReference>
<dbReference type="PANTHER" id="PTHR33387">
    <property type="entry name" value="RMLC-LIKE JELLY ROLL FOLD PROTEIN"/>
    <property type="match status" value="1"/>
</dbReference>
<dbReference type="OrthoDB" id="9798288at2"/>
<dbReference type="SUPFAM" id="SSF51182">
    <property type="entry name" value="RmlC-like cupins"/>
    <property type="match status" value="1"/>
</dbReference>
<gene>
    <name evidence="2" type="ORF">SAMN05661012_03068</name>
    <name evidence="3" type="ORF">SR876_13355</name>
</gene>
<dbReference type="Proteomes" id="UP000183788">
    <property type="component" value="Unassembled WGS sequence"/>
</dbReference>
<dbReference type="EMBL" id="FPIZ01000009">
    <property type="protein sequence ID" value="SFW63322.1"/>
    <property type="molecule type" value="Genomic_DNA"/>
</dbReference>
<evidence type="ECO:0000313" key="5">
    <source>
        <dbReference type="Proteomes" id="UP001326715"/>
    </source>
</evidence>
<accession>A0A1K1QTP6</accession>
<dbReference type="STRING" id="1004.SAMN05661012_03068"/>
<reference evidence="3 5" key="2">
    <citation type="submission" date="2023-11" db="EMBL/GenBank/DDBJ databases">
        <title>MicrobeMod: A computational toolkit for identifying prokaryotic methylation and restriction-modification with nanopore sequencing.</title>
        <authorList>
            <person name="Crits-Christoph A."/>
            <person name="Kang S.C."/>
            <person name="Lee H."/>
            <person name="Ostrov N."/>
        </authorList>
    </citation>
    <scope>NUCLEOTIDE SEQUENCE [LARGE SCALE GENOMIC DNA]</scope>
    <source>
        <strain evidence="3 5">ATCC 23090</strain>
    </source>
</reference>
<keyword evidence="5" id="KW-1185">Reference proteome</keyword>
<evidence type="ECO:0000259" key="1">
    <source>
        <dbReference type="Pfam" id="PF06172"/>
    </source>
</evidence>
<dbReference type="InterPro" id="IPR009327">
    <property type="entry name" value="Cupin_DUF985"/>
</dbReference>
<dbReference type="InterPro" id="IPR011051">
    <property type="entry name" value="RmlC_Cupin_sf"/>
</dbReference>
<dbReference type="EMBL" id="CP140154">
    <property type="protein sequence ID" value="WQG92497.1"/>
    <property type="molecule type" value="Genomic_DNA"/>
</dbReference>
<dbReference type="PANTHER" id="PTHR33387:SF3">
    <property type="entry name" value="DUF985 DOMAIN-CONTAINING PROTEIN"/>
    <property type="match status" value="1"/>
</dbReference>
<dbReference type="InterPro" id="IPR014710">
    <property type="entry name" value="RmlC-like_jellyroll"/>
</dbReference>
<evidence type="ECO:0000313" key="2">
    <source>
        <dbReference type="EMBL" id="SFW63322.1"/>
    </source>
</evidence>
<evidence type="ECO:0000313" key="4">
    <source>
        <dbReference type="Proteomes" id="UP000183788"/>
    </source>
</evidence>
<name>A0A1K1QTP6_9BACT</name>
<protein>
    <submittedName>
        <fullName evidence="3">Cupin domain-containing protein</fullName>
    </submittedName>
</protein>
<evidence type="ECO:0000313" key="3">
    <source>
        <dbReference type="EMBL" id="WQG92497.1"/>
    </source>
</evidence>
<sequence length="171" mass="19220">MIINQQHNAEYWREHLQLESHVEGGSFRETYRAALKVPTSVLPSAFKGERNASTGIYFLLEYGDFSAFHRIAADEMWHFYDGYTLTIYEIKAEGALVVHQLGKHVHLGEKPQLVITAGSWFASRVEVVDGYTLVGCTVAPGFDFADFELGARKELQRAYPAHAGIIGELTR</sequence>
<reference evidence="2 4" key="1">
    <citation type="submission" date="2016-11" db="EMBL/GenBank/DDBJ databases">
        <authorList>
            <person name="Jaros S."/>
            <person name="Januszkiewicz K."/>
            <person name="Wedrychowicz H."/>
        </authorList>
    </citation>
    <scope>NUCLEOTIDE SEQUENCE [LARGE SCALE GENOMIC DNA]</scope>
    <source>
        <strain evidence="2 4">DSM 784</strain>
    </source>
</reference>
<dbReference type="Pfam" id="PF06172">
    <property type="entry name" value="Cupin_5"/>
    <property type="match status" value="1"/>
</dbReference>
<organism evidence="2 4">
    <name type="scientific">Chitinophaga sancti</name>
    <dbReference type="NCBI Taxonomy" id="1004"/>
    <lineage>
        <taxon>Bacteria</taxon>
        <taxon>Pseudomonadati</taxon>
        <taxon>Bacteroidota</taxon>
        <taxon>Chitinophagia</taxon>
        <taxon>Chitinophagales</taxon>
        <taxon>Chitinophagaceae</taxon>
        <taxon>Chitinophaga</taxon>
    </lineage>
</organism>
<dbReference type="Gene3D" id="2.60.120.10">
    <property type="entry name" value="Jelly Rolls"/>
    <property type="match status" value="1"/>
</dbReference>
<dbReference type="RefSeq" id="WP_072361805.1">
    <property type="nucleotide sequence ID" value="NZ_CBHWAX010000024.1"/>
</dbReference>
<dbReference type="Proteomes" id="UP001326715">
    <property type="component" value="Chromosome"/>
</dbReference>
<dbReference type="CDD" id="cd06121">
    <property type="entry name" value="cupin_YML079wp"/>
    <property type="match status" value="1"/>
</dbReference>
<proteinExistence type="predicted"/>
<feature type="domain" description="DUF985" evidence="1">
    <location>
        <begin position="11"/>
        <end position="149"/>
    </location>
</feature>
<dbReference type="AlphaFoldDB" id="A0A1K1QTP6"/>